<organism evidence="5 6">
    <name type="scientific">Paracoccus lichenicola</name>
    <dbReference type="NCBI Taxonomy" id="2665644"/>
    <lineage>
        <taxon>Bacteria</taxon>
        <taxon>Pseudomonadati</taxon>
        <taxon>Pseudomonadota</taxon>
        <taxon>Alphaproteobacteria</taxon>
        <taxon>Rhodobacterales</taxon>
        <taxon>Paracoccaceae</taxon>
        <taxon>Paracoccus</taxon>
    </lineage>
</organism>
<reference evidence="5 6" key="1">
    <citation type="submission" date="2019-11" db="EMBL/GenBank/DDBJ databases">
        <authorList>
            <person name="Lang L."/>
        </authorList>
    </citation>
    <scope>NUCLEOTIDE SEQUENCE [LARGE SCALE GENOMIC DNA]</scope>
    <source>
        <strain evidence="5 6">YIM 132242</strain>
    </source>
</reference>
<dbReference type="Gene3D" id="1.10.260.40">
    <property type="entry name" value="lambda repressor-like DNA-binding domains"/>
    <property type="match status" value="1"/>
</dbReference>
<dbReference type="GO" id="GO:0000976">
    <property type="term" value="F:transcription cis-regulatory region binding"/>
    <property type="evidence" value="ECO:0007669"/>
    <property type="project" value="TreeGrafter"/>
</dbReference>
<dbReference type="Pfam" id="PF13407">
    <property type="entry name" value="Peripla_BP_4"/>
    <property type="match status" value="1"/>
</dbReference>
<dbReference type="InterPro" id="IPR028082">
    <property type="entry name" value="Peripla_BP_I"/>
</dbReference>
<protein>
    <submittedName>
        <fullName evidence="5">Substrate-binding domain-containing protein</fullName>
    </submittedName>
</protein>
<dbReference type="SUPFAM" id="SSF47413">
    <property type="entry name" value="lambda repressor-like DNA-binding domains"/>
    <property type="match status" value="1"/>
</dbReference>
<dbReference type="InterPro" id="IPR000843">
    <property type="entry name" value="HTH_LacI"/>
</dbReference>
<dbReference type="InterPro" id="IPR010982">
    <property type="entry name" value="Lambda_DNA-bd_dom_sf"/>
</dbReference>
<accession>A0A6L6HT23</accession>
<dbReference type="PANTHER" id="PTHR30146:SF152">
    <property type="entry name" value="TRANSCRIPTIONAL REGULATORY PROTEIN"/>
    <property type="match status" value="1"/>
</dbReference>
<evidence type="ECO:0000256" key="2">
    <source>
        <dbReference type="ARBA" id="ARBA00023125"/>
    </source>
</evidence>
<keyword evidence="2" id="KW-0238">DNA-binding</keyword>
<dbReference type="CDD" id="cd06307">
    <property type="entry name" value="PBP1_sugar_binding"/>
    <property type="match status" value="1"/>
</dbReference>
<evidence type="ECO:0000313" key="5">
    <source>
        <dbReference type="EMBL" id="MTE01539.1"/>
    </source>
</evidence>
<dbReference type="Gene3D" id="3.40.50.2300">
    <property type="match status" value="2"/>
</dbReference>
<dbReference type="PROSITE" id="PS00356">
    <property type="entry name" value="HTH_LACI_1"/>
    <property type="match status" value="1"/>
</dbReference>
<evidence type="ECO:0000256" key="3">
    <source>
        <dbReference type="ARBA" id="ARBA00023163"/>
    </source>
</evidence>
<dbReference type="PANTHER" id="PTHR30146">
    <property type="entry name" value="LACI-RELATED TRANSCRIPTIONAL REPRESSOR"/>
    <property type="match status" value="1"/>
</dbReference>
<dbReference type="PROSITE" id="PS50932">
    <property type="entry name" value="HTH_LACI_2"/>
    <property type="match status" value="1"/>
</dbReference>
<proteinExistence type="predicted"/>
<gene>
    <name evidence="5" type="ORF">GIY56_14725</name>
</gene>
<evidence type="ECO:0000256" key="1">
    <source>
        <dbReference type="ARBA" id="ARBA00023015"/>
    </source>
</evidence>
<dbReference type="GO" id="GO:0003700">
    <property type="term" value="F:DNA-binding transcription factor activity"/>
    <property type="evidence" value="ECO:0007669"/>
    <property type="project" value="TreeGrafter"/>
</dbReference>
<dbReference type="EMBL" id="WMBT01000010">
    <property type="protein sequence ID" value="MTE01539.1"/>
    <property type="molecule type" value="Genomic_DNA"/>
</dbReference>
<keyword evidence="1" id="KW-0805">Transcription regulation</keyword>
<dbReference type="Pfam" id="PF00356">
    <property type="entry name" value="LacI"/>
    <property type="match status" value="1"/>
</dbReference>
<dbReference type="SUPFAM" id="SSF53822">
    <property type="entry name" value="Periplasmic binding protein-like I"/>
    <property type="match status" value="1"/>
</dbReference>
<keyword evidence="3" id="KW-0804">Transcription</keyword>
<evidence type="ECO:0000313" key="6">
    <source>
        <dbReference type="Proteomes" id="UP000481417"/>
    </source>
</evidence>
<dbReference type="PRINTS" id="PR00036">
    <property type="entry name" value="HTHLACI"/>
</dbReference>
<dbReference type="CDD" id="cd01392">
    <property type="entry name" value="HTH_LacI"/>
    <property type="match status" value="1"/>
</dbReference>
<keyword evidence="6" id="KW-1185">Reference proteome</keyword>
<name>A0A6L6HT23_9RHOB</name>
<feature type="domain" description="HTH lacI-type" evidence="4">
    <location>
        <begin position="65"/>
        <end position="119"/>
    </location>
</feature>
<dbReference type="InterPro" id="IPR025997">
    <property type="entry name" value="SBP_2_dom"/>
</dbReference>
<comment type="caution">
    <text evidence="5">The sequence shown here is derived from an EMBL/GenBank/DDBJ whole genome shotgun (WGS) entry which is preliminary data.</text>
</comment>
<evidence type="ECO:0000259" key="4">
    <source>
        <dbReference type="PROSITE" id="PS50932"/>
    </source>
</evidence>
<sequence>MKSPPCRFLVHRTARAPLHRAFRACVKPAGKPRGKPAFLDRQDGCRTGKGSLVHEPEKNAKRSRATLADVAKKAGVSLATVDRVLNERGLYSAATQDRVLAAARSLGLRRILPARHLKNLHVEVILTRPDLPLNQRFGDEFEALNQLTGKLVTIHRSFLRNDDPLLLARRIRETACDGIVVNVEAHPEIHRAVHDASGRGKAVVTIMSDLPRSARLAYAGIDHLSAGRSAAFFMAKMSPRPGGVVVLCNHLGYQGHRDRVRGFLDSLDQHGAGLDVAAVVEGQDDPDISERKLRRVLGERPDIVGIYNTGAANRAVAAVIRSGVLAQPPVFIGHELTPFTRTALRDGTMTLAIDQSPELQARLAVDILMRHFGILDAEEKSVPLRPEVPFVLFGPENLPNR</sequence>
<dbReference type="AlphaFoldDB" id="A0A6L6HT23"/>
<dbReference type="SMART" id="SM00354">
    <property type="entry name" value="HTH_LACI"/>
    <property type="match status" value="1"/>
</dbReference>
<dbReference type="Proteomes" id="UP000481417">
    <property type="component" value="Unassembled WGS sequence"/>
</dbReference>